<feature type="transmembrane region" description="Helical" evidence="5">
    <location>
        <begin position="356"/>
        <end position="376"/>
    </location>
</feature>
<evidence type="ECO:0000256" key="2">
    <source>
        <dbReference type="ARBA" id="ARBA00022692"/>
    </source>
</evidence>
<dbReference type="Pfam" id="PF13520">
    <property type="entry name" value="AA_permease_2"/>
    <property type="match status" value="1"/>
</dbReference>
<dbReference type="eggNOG" id="COG0531">
    <property type="taxonomic scope" value="Bacteria"/>
</dbReference>
<feature type="transmembrane region" description="Helical" evidence="5">
    <location>
        <begin position="329"/>
        <end position="350"/>
    </location>
</feature>
<evidence type="ECO:0000313" key="6">
    <source>
        <dbReference type="EMBL" id="KRM31431.1"/>
    </source>
</evidence>
<proteinExistence type="predicted"/>
<dbReference type="Proteomes" id="UP000051236">
    <property type="component" value="Unassembled WGS sequence"/>
</dbReference>
<keyword evidence="2 5" id="KW-0812">Transmembrane</keyword>
<comment type="caution">
    <text evidence="6">The sequence shown here is derived from an EMBL/GenBank/DDBJ whole genome shotgun (WGS) entry which is preliminary data.</text>
</comment>
<dbReference type="PANTHER" id="PTHR11785:SF512">
    <property type="entry name" value="SOBREMESA, ISOFORM B"/>
    <property type="match status" value="1"/>
</dbReference>
<dbReference type="InterPro" id="IPR002293">
    <property type="entry name" value="AA/rel_permease1"/>
</dbReference>
<keyword evidence="4 5" id="KW-0472">Membrane</keyword>
<feature type="transmembrane region" description="Helical" evidence="5">
    <location>
        <begin position="12"/>
        <end position="34"/>
    </location>
</feature>
<reference evidence="6 7" key="1">
    <citation type="journal article" date="2015" name="Genome Announc.">
        <title>Expanding the biotechnology potential of lactobacilli through comparative genomics of 213 strains and associated genera.</title>
        <authorList>
            <person name="Sun Z."/>
            <person name="Harris H.M."/>
            <person name="McCann A."/>
            <person name="Guo C."/>
            <person name="Argimon S."/>
            <person name="Zhang W."/>
            <person name="Yang X."/>
            <person name="Jeffery I.B."/>
            <person name="Cooney J.C."/>
            <person name="Kagawa T.F."/>
            <person name="Liu W."/>
            <person name="Song Y."/>
            <person name="Salvetti E."/>
            <person name="Wrobel A."/>
            <person name="Rasinkangas P."/>
            <person name="Parkhill J."/>
            <person name="Rea M.C."/>
            <person name="O'Sullivan O."/>
            <person name="Ritari J."/>
            <person name="Douillard F.P."/>
            <person name="Paul Ross R."/>
            <person name="Yang R."/>
            <person name="Briner A.E."/>
            <person name="Felis G.E."/>
            <person name="de Vos W.M."/>
            <person name="Barrangou R."/>
            <person name="Klaenhammer T.R."/>
            <person name="Caufield P.W."/>
            <person name="Cui Y."/>
            <person name="Zhang H."/>
            <person name="O'Toole P.W."/>
        </authorList>
    </citation>
    <scope>NUCLEOTIDE SEQUENCE [LARGE SCALE GENOMIC DNA]</scope>
    <source>
        <strain evidence="6 7">DSM 18527</strain>
    </source>
</reference>
<evidence type="ECO:0000256" key="5">
    <source>
        <dbReference type="SAM" id="Phobius"/>
    </source>
</evidence>
<keyword evidence="7" id="KW-1185">Reference proteome</keyword>
<dbReference type="InterPro" id="IPR050598">
    <property type="entry name" value="AminoAcid_Transporter"/>
</dbReference>
<feature type="transmembrane region" description="Helical" evidence="5">
    <location>
        <begin position="46"/>
        <end position="68"/>
    </location>
</feature>
<dbReference type="Gene3D" id="1.20.1740.10">
    <property type="entry name" value="Amino acid/polyamine transporter I"/>
    <property type="match status" value="1"/>
</dbReference>
<evidence type="ECO:0000256" key="4">
    <source>
        <dbReference type="ARBA" id="ARBA00023136"/>
    </source>
</evidence>
<dbReference type="AlphaFoldDB" id="A0A0R1XMD4"/>
<evidence type="ECO:0000313" key="7">
    <source>
        <dbReference type="Proteomes" id="UP000051236"/>
    </source>
</evidence>
<dbReference type="GO" id="GO:0015179">
    <property type="term" value="F:L-amino acid transmembrane transporter activity"/>
    <property type="evidence" value="ECO:0007669"/>
    <property type="project" value="TreeGrafter"/>
</dbReference>
<feature type="transmembrane region" description="Helical" evidence="5">
    <location>
        <begin position="388"/>
        <end position="410"/>
    </location>
</feature>
<dbReference type="PIRSF" id="PIRSF006060">
    <property type="entry name" value="AA_transporter"/>
    <property type="match status" value="1"/>
</dbReference>
<comment type="subcellular location">
    <subcellularLocation>
        <location evidence="1">Membrane</location>
        <topology evidence="1">Multi-pass membrane protein</topology>
    </subcellularLocation>
</comment>
<organism evidence="6 7">
    <name type="scientific">Agrilactobacillus composti DSM 18527 = JCM 14202</name>
    <dbReference type="NCBI Taxonomy" id="1423734"/>
    <lineage>
        <taxon>Bacteria</taxon>
        <taxon>Bacillati</taxon>
        <taxon>Bacillota</taxon>
        <taxon>Bacilli</taxon>
        <taxon>Lactobacillales</taxon>
        <taxon>Lactobacillaceae</taxon>
        <taxon>Agrilactobacillus</taxon>
    </lineage>
</organism>
<protein>
    <submittedName>
        <fullName evidence="6">Amino acid transporter</fullName>
    </submittedName>
</protein>
<feature type="transmembrane region" description="Helical" evidence="5">
    <location>
        <begin position="416"/>
        <end position="433"/>
    </location>
</feature>
<feature type="transmembrane region" description="Helical" evidence="5">
    <location>
        <begin position="126"/>
        <end position="145"/>
    </location>
</feature>
<dbReference type="GO" id="GO:0016020">
    <property type="term" value="C:membrane"/>
    <property type="evidence" value="ECO:0007669"/>
    <property type="project" value="UniProtKB-SubCell"/>
</dbReference>
<dbReference type="RefSeq" id="WP_057002868.1">
    <property type="nucleotide sequence ID" value="NZ_AZGA01000078.1"/>
</dbReference>
<accession>A0A0R1XMD4</accession>
<dbReference type="EMBL" id="AZGA01000078">
    <property type="protein sequence ID" value="KRM31431.1"/>
    <property type="molecule type" value="Genomic_DNA"/>
</dbReference>
<feature type="transmembrane region" description="Helical" evidence="5">
    <location>
        <begin position="89"/>
        <end position="114"/>
    </location>
</feature>
<name>A0A0R1XMD4_9LACO</name>
<sequence>MQPEKLKKEIGFFSAISTVMGIVIGGGVFFKIANVAQTTGSASLTLFVYLIAGLLTIAGGLTVAELAAAIPKTGGPVKYIEYTYGKLPAFLLGWAQSLIYFPANIAALAIIFATQFVNLFDLPNHLIIPVAIACATSLSAINLLGSKVGGVMQSITLVVKLIPIAIIIIFGLRYNHPITFRLLPVQAGIGHNFTTAFSGGLLATMFAYDGWLSVGNVAGELKHPAKDLPRAIILGLTFVTVVYLLVNYVFLRTLPIIHLAGNLNAASDAALQIFGGFGGRLVTIGILISVYGAINGYTMTGARVPYALGVDNLLPASKWFQKLTKHTKVPMNAAIFQLAVVIVMMFLGSFDTLTDMLVLVIWAFSVLLFVAVFILRKRHPELERPYKVLFYPVIPIIAIIGGSFIVISTLITQPGLAFIGLGVTALGIPVYYGHQHFK</sequence>
<dbReference type="PANTHER" id="PTHR11785">
    <property type="entry name" value="AMINO ACID TRANSPORTER"/>
    <property type="match status" value="1"/>
</dbReference>
<gene>
    <name evidence="6" type="ORF">FC83_GL000723</name>
</gene>
<evidence type="ECO:0000256" key="1">
    <source>
        <dbReference type="ARBA" id="ARBA00004141"/>
    </source>
</evidence>
<feature type="transmembrane region" description="Helical" evidence="5">
    <location>
        <begin position="271"/>
        <end position="294"/>
    </location>
</feature>
<feature type="transmembrane region" description="Helical" evidence="5">
    <location>
        <begin position="157"/>
        <end position="176"/>
    </location>
</feature>
<evidence type="ECO:0000256" key="3">
    <source>
        <dbReference type="ARBA" id="ARBA00022989"/>
    </source>
</evidence>
<feature type="transmembrane region" description="Helical" evidence="5">
    <location>
        <begin position="231"/>
        <end position="251"/>
    </location>
</feature>
<keyword evidence="3 5" id="KW-1133">Transmembrane helix</keyword>
<dbReference type="PATRIC" id="fig|1423734.3.peg.730"/>
<dbReference type="STRING" id="1423734.FC83_GL000723"/>